<accession>A0A2P1JUH1</accession>
<evidence type="ECO:0000313" key="2">
    <source>
        <dbReference type="Proteomes" id="UP000242372"/>
    </source>
</evidence>
<dbReference type="EMBL" id="MG973030">
    <property type="protein sequence ID" value="AVO22963.1"/>
    <property type="molecule type" value="Genomic_DNA"/>
</dbReference>
<proteinExistence type="predicted"/>
<dbReference type="RefSeq" id="YP_009837725.1">
    <property type="nucleotide sequence ID" value="NC_048702.1"/>
</dbReference>
<dbReference type="KEGG" id="vg:55607918"/>
<protein>
    <submittedName>
        <fullName evidence="1">Uncharacterized protein</fullName>
    </submittedName>
</protein>
<keyword evidence="2" id="KW-1185">Reference proteome</keyword>
<organism evidence="1 2">
    <name type="scientific">Erwinia phage vB_EamM-Bue1</name>
    <dbReference type="NCBI Taxonomy" id="2099338"/>
    <lineage>
        <taxon>Viruses</taxon>
        <taxon>Duplodnaviria</taxon>
        <taxon>Heunggongvirae</taxon>
        <taxon>Uroviricota</taxon>
        <taxon>Caudoviricetes</taxon>
        <taxon>Pantevenvirales</taxon>
        <taxon>Ackermannviridae</taxon>
        <taxon>Nezavisimistyvirus</taxon>
        <taxon>Nezavisimistyvirus bue1</taxon>
    </lineage>
</organism>
<dbReference type="GeneID" id="55607918"/>
<name>A0A2P1JUH1_9CAUD</name>
<dbReference type="Proteomes" id="UP000242372">
    <property type="component" value="Segment"/>
</dbReference>
<sequence>MTGHVHPHKIDKRPYGGGCHCVFCRPLERPCNCEGCAGIRWKQFKITHLEFPEAKPEFVPGHRPPQYLANRAPGSTMDMSWFWDGKVLKLDVGESVETDFRKITRIK</sequence>
<evidence type="ECO:0000313" key="1">
    <source>
        <dbReference type="EMBL" id="AVO22963.1"/>
    </source>
</evidence>
<reference evidence="1 2" key="1">
    <citation type="submission" date="2018-02" db="EMBL/GenBank/DDBJ databases">
        <title>Complete Genome Sequences of Erwinia amylovora Phages vB_EamP-S2 and vB_EamM-Bue1.</title>
        <authorList>
            <person name="Knecht L.E."/>
        </authorList>
    </citation>
    <scope>NUCLEOTIDE SEQUENCE [LARGE SCALE GENOMIC DNA]</scope>
</reference>